<dbReference type="Gene3D" id="3.40.50.300">
    <property type="entry name" value="P-loop containing nucleotide triphosphate hydrolases"/>
    <property type="match status" value="1"/>
</dbReference>
<dbReference type="AlphaFoldDB" id="A0A0T5Z0A9"/>
<evidence type="ECO:0000256" key="1">
    <source>
        <dbReference type="SAM" id="Phobius"/>
    </source>
</evidence>
<accession>A0A0T5Z0A9</accession>
<dbReference type="SUPFAM" id="SSF52540">
    <property type="entry name" value="P-loop containing nucleoside triphosphate hydrolases"/>
    <property type="match status" value="1"/>
</dbReference>
<dbReference type="EMBL" id="LDXT01000058">
    <property type="protein sequence ID" value="KRT56313.1"/>
    <property type="molecule type" value="Genomic_DNA"/>
</dbReference>
<keyword evidence="1" id="KW-1133">Transmembrane helix</keyword>
<keyword evidence="1" id="KW-0812">Transmembrane</keyword>
<keyword evidence="1" id="KW-0472">Membrane</keyword>
<dbReference type="OrthoDB" id="9780149at2"/>
<evidence type="ECO:0000313" key="4">
    <source>
        <dbReference type="Proteomes" id="UP000051634"/>
    </source>
</evidence>
<dbReference type="InterPro" id="IPR036365">
    <property type="entry name" value="PGBD-like_sf"/>
</dbReference>
<evidence type="ECO:0000259" key="2">
    <source>
        <dbReference type="SMART" id="SM00382"/>
    </source>
</evidence>
<dbReference type="PANTHER" id="PTHR35894:SF5">
    <property type="entry name" value="MU-LIKE PROPHAGE FLUMU DNA TRANSPOSITION PROTEIN B"/>
    <property type="match status" value="1"/>
</dbReference>
<dbReference type="GO" id="GO:0016887">
    <property type="term" value="F:ATP hydrolysis activity"/>
    <property type="evidence" value="ECO:0007669"/>
    <property type="project" value="InterPro"/>
</dbReference>
<gene>
    <name evidence="3" type="ORF">Ga0074115_1393</name>
</gene>
<dbReference type="InterPro" id="IPR002477">
    <property type="entry name" value="Peptidoglycan-bd-like"/>
</dbReference>
<protein>
    <submittedName>
        <fullName evidence="3">Type II secretory pathway, component ExeA (Predicted ATPase)</fullName>
    </submittedName>
</protein>
<comment type="caution">
    <text evidence="3">The sequence shown here is derived from an EMBL/GenBank/DDBJ whole genome shotgun (WGS) entry which is preliminary data.</text>
</comment>
<dbReference type="PANTHER" id="PTHR35894">
    <property type="entry name" value="GENERAL SECRETION PATHWAY PROTEIN A-RELATED"/>
    <property type="match status" value="1"/>
</dbReference>
<reference evidence="3 4" key="1">
    <citation type="submission" date="2015-11" db="EMBL/GenBank/DDBJ databases">
        <title>The genome of Candidatus Endoriftia persephone in Ridgeia piscesae and population structure of the North Eastern Pacific vestimentiferan symbionts.</title>
        <authorList>
            <person name="Perez M."/>
            <person name="Juniper K.S."/>
        </authorList>
    </citation>
    <scope>NUCLEOTIDE SEQUENCE [LARGE SCALE GENOMIC DNA]</scope>
    <source>
        <strain evidence="3">Ind11</strain>
    </source>
</reference>
<name>A0A0T5Z0A9_9GAMM</name>
<dbReference type="SMART" id="SM00382">
    <property type="entry name" value="AAA"/>
    <property type="match status" value="1"/>
</dbReference>
<proteinExistence type="predicted"/>
<dbReference type="InterPro" id="IPR049945">
    <property type="entry name" value="AAA_22"/>
</dbReference>
<dbReference type="SUPFAM" id="SSF47090">
    <property type="entry name" value="PGBD-like"/>
    <property type="match status" value="1"/>
</dbReference>
<evidence type="ECO:0000313" key="3">
    <source>
        <dbReference type="EMBL" id="KRT56313.1"/>
    </source>
</evidence>
<dbReference type="InterPro" id="IPR052026">
    <property type="entry name" value="ExeA_AAA_ATPase_DNA-bind"/>
</dbReference>
<dbReference type="InterPro" id="IPR027417">
    <property type="entry name" value="P-loop_NTPase"/>
</dbReference>
<dbReference type="Gene3D" id="1.10.101.10">
    <property type="entry name" value="PGBD-like superfamily/PGBD"/>
    <property type="match status" value="1"/>
</dbReference>
<dbReference type="Pfam" id="PF01471">
    <property type="entry name" value="PG_binding_1"/>
    <property type="match status" value="1"/>
</dbReference>
<feature type="domain" description="AAA+ ATPase" evidence="2">
    <location>
        <begin position="81"/>
        <end position="223"/>
    </location>
</feature>
<dbReference type="RefSeq" id="WP_060528638.1">
    <property type="nucleotide sequence ID" value="NZ_KQ557151.1"/>
</dbReference>
<keyword evidence="4" id="KW-1185">Reference proteome</keyword>
<feature type="transmembrane region" description="Helical" evidence="1">
    <location>
        <begin position="315"/>
        <end position="336"/>
    </location>
</feature>
<organism evidence="3 4">
    <name type="scientific">endosymbiont of Ridgeia piscesae</name>
    <dbReference type="NCBI Taxonomy" id="54398"/>
    <lineage>
        <taxon>Bacteria</taxon>
        <taxon>Pseudomonadati</taxon>
        <taxon>Pseudomonadota</taxon>
        <taxon>Gammaproteobacteria</taxon>
        <taxon>sulfur-oxidizing symbionts</taxon>
    </lineage>
</organism>
<dbReference type="Pfam" id="PF13401">
    <property type="entry name" value="AAA_22"/>
    <property type="match status" value="1"/>
</dbReference>
<dbReference type="PATRIC" id="fig|54398.3.peg.2901"/>
<dbReference type="InterPro" id="IPR036366">
    <property type="entry name" value="PGBDSf"/>
</dbReference>
<sequence>METTAVKSGGELRLAETTPVQPARELAADTLFGTKVEGDIYLTYLGLSHNPFPVVPDARHFYREPRAESSVTELLHAILGRKGFMLLTGEVGLGKSTITRRLLLALQEREIASSLILNSFTQGVELLRAINKDFGIDIGNADFQSQLDALNSFLLEQFWQGNNCVLVIDDAQNLSIESLELVRMLSNLETEREKLLQILLVGQPELEQNLQRTDLRQLMSRVALHARVLPWDRETTEQYIYFKLNTAGCNGCISMQPGALRAIQRFSNGNPRRLNLLMERCLYGLCAHRNRAISPSLVWEAEKELIPATAGRRHWWFLGGAAAALTAGAVISLLLYNSGMLPSSVAPSAVATPPPLATAAPSVTPTLSDEAIQTFLAAYQLEEQTRLLAPLLRQNKFDRIQALLADLNTLQPVTLAQQEDASDEAPLLQLPSGKWLLLWQAPYRLEAYHYGVNGEAVELLQQDLASLGYYDGTLDGVVGGKLMKAIYEFQRDNQLSPTGNPDSNTLYRIQHRIKQTLAAKAAKEPEDGRTGG</sequence>
<dbReference type="Proteomes" id="UP000051634">
    <property type="component" value="Unassembled WGS sequence"/>
</dbReference>
<dbReference type="InterPro" id="IPR003593">
    <property type="entry name" value="AAA+_ATPase"/>
</dbReference>